<feature type="region of interest" description="Disordered" evidence="2">
    <location>
        <begin position="1"/>
        <end position="22"/>
    </location>
</feature>
<dbReference type="Proteomes" id="UP001054252">
    <property type="component" value="Unassembled WGS sequence"/>
</dbReference>
<name>A0AAV5IJ73_9ROSI</name>
<keyword evidence="1" id="KW-0175">Coiled coil</keyword>
<dbReference type="AlphaFoldDB" id="A0AAV5IJ73"/>
<gene>
    <name evidence="3" type="ORF">SLEP1_g10789</name>
</gene>
<feature type="compositionally biased region" description="Low complexity" evidence="2">
    <location>
        <begin position="372"/>
        <end position="383"/>
    </location>
</feature>
<comment type="caution">
    <text evidence="3">The sequence shown here is derived from an EMBL/GenBank/DDBJ whole genome shotgun (WGS) entry which is preliminary data.</text>
</comment>
<dbReference type="EMBL" id="BPVZ01000011">
    <property type="protein sequence ID" value="GKU97679.1"/>
    <property type="molecule type" value="Genomic_DNA"/>
</dbReference>
<dbReference type="Pfam" id="PF14938">
    <property type="entry name" value="SNAP"/>
    <property type="match status" value="1"/>
</dbReference>
<proteinExistence type="predicted"/>
<keyword evidence="4" id="KW-1185">Reference proteome</keyword>
<evidence type="ECO:0000313" key="3">
    <source>
        <dbReference type="EMBL" id="GKU97679.1"/>
    </source>
</evidence>
<dbReference type="Gene3D" id="1.25.40.10">
    <property type="entry name" value="Tetratricopeptide repeat domain"/>
    <property type="match status" value="1"/>
</dbReference>
<reference evidence="3 4" key="1">
    <citation type="journal article" date="2021" name="Commun. Biol.">
        <title>The genome of Shorea leprosula (Dipterocarpaceae) highlights the ecological relevance of drought in aseasonal tropical rainforests.</title>
        <authorList>
            <person name="Ng K.K.S."/>
            <person name="Kobayashi M.J."/>
            <person name="Fawcett J.A."/>
            <person name="Hatakeyama M."/>
            <person name="Paape T."/>
            <person name="Ng C.H."/>
            <person name="Ang C.C."/>
            <person name="Tnah L.H."/>
            <person name="Lee C.T."/>
            <person name="Nishiyama T."/>
            <person name="Sese J."/>
            <person name="O'Brien M.J."/>
            <person name="Copetti D."/>
            <person name="Mohd Noor M.I."/>
            <person name="Ong R.C."/>
            <person name="Putra M."/>
            <person name="Sireger I.Z."/>
            <person name="Indrioko S."/>
            <person name="Kosugi Y."/>
            <person name="Izuno A."/>
            <person name="Isagi Y."/>
            <person name="Lee S.L."/>
            <person name="Shimizu K.K."/>
        </authorList>
    </citation>
    <scope>NUCLEOTIDE SEQUENCE [LARGE SCALE GENOMIC DNA]</scope>
    <source>
        <strain evidence="3">214</strain>
    </source>
</reference>
<dbReference type="InterPro" id="IPR011990">
    <property type="entry name" value="TPR-like_helical_dom_sf"/>
</dbReference>
<evidence type="ECO:0000256" key="1">
    <source>
        <dbReference type="SAM" id="Coils"/>
    </source>
</evidence>
<sequence>MAELNRQNRRKDNPNKYSLSVGEGEEVERLEMRGMEVMDIMHLTSPEVLEAAEIYRPSSLSGGWFWGLKHGKWKESHIPRQKSSFFESTSKTTAKRFIKSTFPKIDLKRATDEMEQNGTSGIPRHILETANLVNGLVMEYYNCLKERNSLANRNDKLIWQKESAEQNFNDLTLELEKVKEELTSAIGIGIDPILTMFISTESFSVGIVPGGLYQQKMGLYRWKTFVSIGTSPCSVSNYFGRILTSWMKSMKKLDFKYYFTLSTTSTSLGTLTSSSSMAMDSYLSFEGKIVHPALSCSHFKVTSRRNSVVLLSHPPPPLPPKLVTTLGFFSSSKRSCNLSPHKQFPLSHQNTSAFHHQPPKYLRGCLPPPLPSSSGSDLGVPGSELAPRQLEKSSQKETANVAQLMAKGIFEDLAQKSLNGILKDYKLAKNLLNAGICLLGEGNIIAMTAALKKYQRAFIYFGKADVATFTSAVKEYSKLTDLEEWRINLFKRVEDKLRAREMELKAREMELKAREMELELKSREMESYYITGA</sequence>
<evidence type="ECO:0000256" key="2">
    <source>
        <dbReference type="SAM" id="MobiDB-lite"/>
    </source>
</evidence>
<protein>
    <submittedName>
        <fullName evidence="3">Uncharacterized protein</fullName>
    </submittedName>
</protein>
<feature type="coiled-coil region" evidence="1">
    <location>
        <begin position="499"/>
        <end position="526"/>
    </location>
</feature>
<feature type="coiled-coil region" evidence="1">
    <location>
        <begin position="147"/>
        <end position="181"/>
    </location>
</feature>
<accession>A0AAV5IJ73</accession>
<evidence type="ECO:0000313" key="4">
    <source>
        <dbReference type="Proteomes" id="UP001054252"/>
    </source>
</evidence>
<feature type="region of interest" description="Disordered" evidence="2">
    <location>
        <begin position="372"/>
        <end position="393"/>
    </location>
</feature>
<organism evidence="3 4">
    <name type="scientific">Rubroshorea leprosula</name>
    <dbReference type="NCBI Taxonomy" id="152421"/>
    <lineage>
        <taxon>Eukaryota</taxon>
        <taxon>Viridiplantae</taxon>
        <taxon>Streptophyta</taxon>
        <taxon>Embryophyta</taxon>
        <taxon>Tracheophyta</taxon>
        <taxon>Spermatophyta</taxon>
        <taxon>Magnoliopsida</taxon>
        <taxon>eudicotyledons</taxon>
        <taxon>Gunneridae</taxon>
        <taxon>Pentapetalae</taxon>
        <taxon>rosids</taxon>
        <taxon>malvids</taxon>
        <taxon>Malvales</taxon>
        <taxon>Dipterocarpaceae</taxon>
        <taxon>Rubroshorea</taxon>
    </lineage>
</organism>